<comment type="similarity">
    <text evidence="2 4">Belongs to the AB hydrolase superfamily. Lipase family.</text>
</comment>
<evidence type="ECO:0000256" key="1">
    <source>
        <dbReference type="ARBA" id="ARBA00004613"/>
    </source>
</evidence>
<organism evidence="6 7">
    <name type="scientific">Ranatra chinensis</name>
    <dbReference type="NCBI Taxonomy" id="642074"/>
    <lineage>
        <taxon>Eukaryota</taxon>
        <taxon>Metazoa</taxon>
        <taxon>Ecdysozoa</taxon>
        <taxon>Arthropoda</taxon>
        <taxon>Hexapoda</taxon>
        <taxon>Insecta</taxon>
        <taxon>Pterygota</taxon>
        <taxon>Neoptera</taxon>
        <taxon>Paraneoptera</taxon>
        <taxon>Hemiptera</taxon>
        <taxon>Heteroptera</taxon>
        <taxon>Panheteroptera</taxon>
        <taxon>Nepomorpha</taxon>
        <taxon>Nepidae</taxon>
        <taxon>Ranatrinae</taxon>
        <taxon>Ranatra</taxon>
    </lineage>
</organism>
<dbReference type="EMBL" id="JBFDAA010000015">
    <property type="protein sequence ID" value="KAL1117642.1"/>
    <property type="molecule type" value="Genomic_DNA"/>
</dbReference>
<feature type="domain" description="Lipase" evidence="5">
    <location>
        <begin position="13"/>
        <end position="202"/>
    </location>
</feature>
<feature type="non-terminal residue" evidence="6">
    <location>
        <position position="1"/>
    </location>
</feature>
<proteinExistence type="inferred from homology"/>
<dbReference type="InterPro" id="IPR013818">
    <property type="entry name" value="Lipase"/>
</dbReference>
<evidence type="ECO:0000256" key="4">
    <source>
        <dbReference type="RuleBase" id="RU004262"/>
    </source>
</evidence>
<reference evidence="6 7" key="1">
    <citation type="submission" date="2024-07" db="EMBL/GenBank/DDBJ databases">
        <title>Chromosome-level genome assembly of the water stick insect Ranatra chinensis (Heteroptera: Nepidae).</title>
        <authorList>
            <person name="Liu X."/>
        </authorList>
    </citation>
    <scope>NUCLEOTIDE SEQUENCE [LARGE SCALE GENOMIC DNA]</scope>
    <source>
        <strain evidence="6">Cailab_2021Rc</strain>
        <tissue evidence="6">Muscle</tissue>
    </source>
</reference>
<evidence type="ECO:0000256" key="2">
    <source>
        <dbReference type="ARBA" id="ARBA00010701"/>
    </source>
</evidence>
<keyword evidence="7" id="KW-1185">Reference proteome</keyword>
<dbReference type="Gene3D" id="3.40.50.1820">
    <property type="entry name" value="alpha/beta hydrolase"/>
    <property type="match status" value="1"/>
</dbReference>
<evidence type="ECO:0000256" key="3">
    <source>
        <dbReference type="ARBA" id="ARBA00022525"/>
    </source>
</evidence>
<comment type="caution">
    <text evidence="6">The sequence shown here is derived from an EMBL/GenBank/DDBJ whole genome shotgun (WGS) entry which is preliminary data.</text>
</comment>
<protein>
    <recommendedName>
        <fullName evidence="5">Lipase domain-containing protein</fullName>
    </recommendedName>
</protein>
<dbReference type="PANTHER" id="PTHR11610">
    <property type="entry name" value="LIPASE"/>
    <property type="match status" value="1"/>
</dbReference>
<dbReference type="AlphaFoldDB" id="A0ABD0Y349"/>
<dbReference type="InterPro" id="IPR000734">
    <property type="entry name" value="TAG_lipase"/>
</dbReference>
<comment type="subcellular location">
    <subcellularLocation>
        <location evidence="1">Secreted</location>
    </subcellularLocation>
</comment>
<accession>A0ABD0Y349</accession>
<evidence type="ECO:0000313" key="7">
    <source>
        <dbReference type="Proteomes" id="UP001558652"/>
    </source>
</evidence>
<dbReference type="Proteomes" id="UP001558652">
    <property type="component" value="Unassembled WGS sequence"/>
</dbReference>
<evidence type="ECO:0000313" key="6">
    <source>
        <dbReference type="EMBL" id="KAL1117642.1"/>
    </source>
</evidence>
<sequence length="205" mass="22157">IYLIVLAFIELGSFNVIGVDWGLITHTAFYNVAAEQTEPVGHYVGQFIRFLLDHGVHPGDIHLLGHSLGAHVAGFAGSSLNGTKVERISGLDPAKPCFHNSPPDLRLDPSDAHFVDCIHTCGGYLGLMENVCHADFYPNGGVDTQPGCLEVTMGICSHERSFHYYAESILPGHGFSTFECTEIPSGNLDSCYESSNLMGYQASPV</sequence>
<gene>
    <name evidence="6" type="ORF">AAG570_003957</name>
</gene>
<dbReference type="SUPFAM" id="SSF53474">
    <property type="entry name" value="alpha/beta-Hydrolases"/>
    <property type="match status" value="1"/>
</dbReference>
<dbReference type="InterPro" id="IPR029058">
    <property type="entry name" value="AB_hydrolase_fold"/>
</dbReference>
<name>A0ABD0Y349_9HEMI</name>
<evidence type="ECO:0000259" key="5">
    <source>
        <dbReference type="Pfam" id="PF00151"/>
    </source>
</evidence>
<dbReference type="GO" id="GO:0005576">
    <property type="term" value="C:extracellular region"/>
    <property type="evidence" value="ECO:0007669"/>
    <property type="project" value="UniProtKB-SubCell"/>
</dbReference>
<keyword evidence="3" id="KW-0964">Secreted</keyword>
<dbReference type="Pfam" id="PF00151">
    <property type="entry name" value="Lipase"/>
    <property type="match status" value="1"/>
</dbReference>